<comment type="caution">
    <text evidence="1">The sequence shown here is derived from an EMBL/GenBank/DDBJ whole genome shotgun (WGS) entry which is preliminary data.</text>
</comment>
<dbReference type="Proteomes" id="UP000789920">
    <property type="component" value="Unassembled WGS sequence"/>
</dbReference>
<evidence type="ECO:0000313" key="1">
    <source>
        <dbReference type="EMBL" id="CAG8779882.1"/>
    </source>
</evidence>
<gene>
    <name evidence="1" type="ORF">RPERSI_LOCUS17421</name>
</gene>
<name>A0ACA9R706_9GLOM</name>
<protein>
    <submittedName>
        <fullName evidence="1">11497_t:CDS:1</fullName>
    </submittedName>
</protein>
<accession>A0ACA9R706</accession>
<dbReference type="EMBL" id="CAJVQC010044607">
    <property type="protein sequence ID" value="CAG8779882.1"/>
    <property type="molecule type" value="Genomic_DNA"/>
</dbReference>
<proteinExistence type="predicted"/>
<feature type="non-terminal residue" evidence="1">
    <location>
        <position position="1"/>
    </location>
</feature>
<keyword evidence="2" id="KW-1185">Reference proteome</keyword>
<evidence type="ECO:0000313" key="2">
    <source>
        <dbReference type="Proteomes" id="UP000789920"/>
    </source>
</evidence>
<sequence length="135" mass="15381">YNAEINEYCERLQARYDELLAEGIDKVMEFDKSFAREHILETLQELLPRNEMVSKNQEVTLPNQSVYSLPANSENFISKEGVAKQLGGEEVVLSPQVMPLASLYGLWSGNTGIHRKKAYPRLGYMIGGWKRSSRN</sequence>
<organism evidence="1 2">
    <name type="scientific">Racocetra persica</name>
    <dbReference type="NCBI Taxonomy" id="160502"/>
    <lineage>
        <taxon>Eukaryota</taxon>
        <taxon>Fungi</taxon>
        <taxon>Fungi incertae sedis</taxon>
        <taxon>Mucoromycota</taxon>
        <taxon>Glomeromycotina</taxon>
        <taxon>Glomeromycetes</taxon>
        <taxon>Diversisporales</taxon>
        <taxon>Gigasporaceae</taxon>
        <taxon>Racocetra</taxon>
    </lineage>
</organism>
<reference evidence="1" key="1">
    <citation type="submission" date="2021-06" db="EMBL/GenBank/DDBJ databases">
        <authorList>
            <person name="Kallberg Y."/>
            <person name="Tangrot J."/>
            <person name="Rosling A."/>
        </authorList>
    </citation>
    <scope>NUCLEOTIDE SEQUENCE</scope>
    <source>
        <strain evidence="1">MA461A</strain>
    </source>
</reference>